<organism evidence="6 7">
    <name type="scientific">Hansschlegelia plantiphila</name>
    <dbReference type="NCBI Taxonomy" id="374655"/>
    <lineage>
        <taxon>Bacteria</taxon>
        <taxon>Pseudomonadati</taxon>
        <taxon>Pseudomonadota</taxon>
        <taxon>Alphaproteobacteria</taxon>
        <taxon>Hyphomicrobiales</taxon>
        <taxon>Methylopilaceae</taxon>
        <taxon>Hansschlegelia</taxon>
    </lineage>
</organism>
<dbReference type="Gene3D" id="1.10.10.10">
    <property type="entry name" value="Winged helix-like DNA-binding domain superfamily/Winged helix DNA-binding domain"/>
    <property type="match status" value="2"/>
</dbReference>
<dbReference type="PROSITE" id="PS50956">
    <property type="entry name" value="HTH_ASNC_2"/>
    <property type="match status" value="1"/>
</dbReference>
<comment type="caution">
    <text evidence="6">The sequence shown here is derived from an EMBL/GenBank/DDBJ whole genome shotgun (WGS) entry which is preliminary data.</text>
</comment>
<gene>
    <name evidence="6" type="ORF">GCM10008179_33810</name>
</gene>
<proteinExistence type="predicted"/>
<dbReference type="GO" id="GO:0005829">
    <property type="term" value="C:cytosol"/>
    <property type="evidence" value="ECO:0007669"/>
    <property type="project" value="TreeGrafter"/>
</dbReference>
<dbReference type="PRINTS" id="PR00033">
    <property type="entry name" value="HTHASNC"/>
</dbReference>
<reference evidence="6" key="2">
    <citation type="submission" date="2023-01" db="EMBL/GenBank/DDBJ databases">
        <authorList>
            <person name="Sun Q."/>
            <person name="Evtushenko L."/>
        </authorList>
    </citation>
    <scope>NUCLEOTIDE SEQUENCE</scope>
    <source>
        <strain evidence="6">VKM B-2347</strain>
    </source>
</reference>
<reference evidence="6" key="1">
    <citation type="journal article" date="2014" name="Int. J. Syst. Evol. Microbiol.">
        <title>Complete genome sequence of Corynebacterium casei LMG S-19264T (=DSM 44701T), isolated from a smear-ripened cheese.</title>
        <authorList>
            <consortium name="US DOE Joint Genome Institute (JGI-PGF)"/>
            <person name="Walter F."/>
            <person name="Albersmeier A."/>
            <person name="Kalinowski J."/>
            <person name="Ruckert C."/>
        </authorList>
    </citation>
    <scope>NUCLEOTIDE SEQUENCE</scope>
    <source>
        <strain evidence="6">VKM B-2347</strain>
    </source>
</reference>
<dbReference type="PANTHER" id="PTHR30154">
    <property type="entry name" value="LEUCINE-RESPONSIVE REGULATORY PROTEIN"/>
    <property type="match status" value="1"/>
</dbReference>
<dbReference type="Pfam" id="PF13404">
    <property type="entry name" value="HTH_AsnC-type"/>
    <property type="match status" value="2"/>
</dbReference>
<feature type="domain" description="HTH asnC-type" evidence="5">
    <location>
        <begin position="37"/>
        <end position="97"/>
    </location>
</feature>
<dbReference type="Gene3D" id="3.30.70.920">
    <property type="match status" value="2"/>
</dbReference>
<dbReference type="InterPro" id="IPR054609">
    <property type="entry name" value="PF0864-like_C"/>
</dbReference>
<accession>A0A9W6J5N3</accession>
<evidence type="ECO:0000256" key="3">
    <source>
        <dbReference type="ARBA" id="ARBA00023163"/>
    </source>
</evidence>
<keyword evidence="7" id="KW-1185">Reference proteome</keyword>
<evidence type="ECO:0000313" key="6">
    <source>
        <dbReference type="EMBL" id="GLK69743.1"/>
    </source>
</evidence>
<dbReference type="SUPFAM" id="SSF54909">
    <property type="entry name" value="Dimeric alpha+beta barrel"/>
    <property type="match status" value="2"/>
</dbReference>
<evidence type="ECO:0000259" key="5">
    <source>
        <dbReference type="PROSITE" id="PS50956"/>
    </source>
</evidence>
<dbReference type="SUPFAM" id="SSF46785">
    <property type="entry name" value="Winged helix' DNA-binding domain"/>
    <property type="match status" value="2"/>
</dbReference>
<dbReference type="InterPro" id="IPR000485">
    <property type="entry name" value="AsnC-type_HTH_dom"/>
</dbReference>
<dbReference type="Proteomes" id="UP001143372">
    <property type="component" value="Unassembled WGS sequence"/>
</dbReference>
<dbReference type="InterPro" id="IPR011008">
    <property type="entry name" value="Dimeric_a/b-barrel"/>
</dbReference>
<dbReference type="PANTHER" id="PTHR30154:SF34">
    <property type="entry name" value="TRANSCRIPTIONAL REGULATOR AZLB"/>
    <property type="match status" value="1"/>
</dbReference>
<dbReference type="AlphaFoldDB" id="A0A9W6J5N3"/>
<evidence type="ECO:0000256" key="1">
    <source>
        <dbReference type="ARBA" id="ARBA00023015"/>
    </source>
</evidence>
<dbReference type="InterPro" id="IPR036388">
    <property type="entry name" value="WH-like_DNA-bd_sf"/>
</dbReference>
<keyword evidence="1" id="KW-0805">Transcription regulation</keyword>
<protein>
    <submittedName>
        <fullName evidence="6">AsnC family transcriptional regulator</fullName>
    </submittedName>
</protein>
<dbReference type="InterPro" id="IPR019888">
    <property type="entry name" value="Tscrpt_reg_AsnC-like"/>
</dbReference>
<keyword evidence="2" id="KW-0238">DNA-binding</keyword>
<dbReference type="InterPro" id="IPR036390">
    <property type="entry name" value="WH_DNA-bd_sf"/>
</dbReference>
<evidence type="ECO:0000256" key="2">
    <source>
        <dbReference type="ARBA" id="ARBA00023125"/>
    </source>
</evidence>
<feature type="compositionally biased region" description="Basic and acidic residues" evidence="4">
    <location>
        <begin position="364"/>
        <end position="374"/>
    </location>
</feature>
<keyword evidence="3" id="KW-0804">Transcription</keyword>
<evidence type="ECO:0000256" key="4">
    <source>
        <dbReference type="SAM" id="MobiDB-lite"/>
    </source>
</evidence>
<dbReference type="Pfam" id="PF22482">
    <property type="entry name" value="AsnC_trans_reg_3"/>
    <property type="match status" value="2"/>
</dbReference>
<feature type="region of interest" description="Disordered" evidence="4">
    <location>
        <begin position="352"/>
        <end position="374"/>
    </location>
</feature>
<dbReference type="SMART" id="SM00344">
    <property type="entry name" value="HTH_ASNC"/>
    <property type="match status" value="2"/>
</dbReference>
<name>A0A9W6J5N3_9HYPH</name>
<dbReference type="GO" id="GO:0043200">
    <property type="term" value="P:response to amino acid"/>
    <property type="evidence" value="ECO:0007669"/>
    <property type="project" value="TreeGrafter"/>
</dbReference>
<sequence length="374" mass="41104">MLIPMLKARDRTSPSLTEEGAAHSSWAGNNLLRHWPLSDVDRRIIAHLQEDGRRPFVTIARDIGVTEKTVRSRVRQLLTSNIIQIVALTTPSALGYKAGALAALTTDPSVAASKIAAALTQIDDVDYVVITTGRYGIFAEIISRNMKTLQETVETQIGKIAGVRSVEVFPYFSLFYQQARFFMRGESANGVSGVRDDELDQVDKSIASELSYDGRVALKVIADKLDISETQVRTRIQNMTTAGTMSILAIVNPMNLQNRSIAWVAIKSKGGEPLRDLADKIAQISYVSYVVICAGRFDIFAEFVCPSNDELLDALDQKVRQIPSVGDVEAFFYLDLHYKRLVPVRGEGRPTVSSAANDAADELQDNHADLDGQA</sequence>
<dbReference type="GO" id="GO:0043565">
    <property type="term" value="F:sequence-specific DNA binding"/>
    <property type="evidence" value="ECO:0007669"/>
    <property type="project" value="InterPro"/>
</dbReference>
<dbReference type="EMBL" id="BSFI01000023">
    <property type="protein sequence ID" value="GLK69743.1"/>
    <property type="molecule type" value="Genomic_DNA"/>
</dbReference>
<evidence type="ECO:0000313" key="7">
    <source>
        <dbReference type="Proteomes" id="UP001143372"/>
    </source>
</evidence>